<name>V9DQ32_9EURO</name>
<dbReference type="EMBL" id="KB822697">
    <property type="protein sequence ID" value="ETI28771.1"/>
    <property type="molecule type" value="Genomic_DNA"/>
</dbReference>
<accession>V9DQ32</accession>
<dbReference type="AlphaFoldDB" id="V9DQ32"/>
<evidence type="ECO:0000313" key="2">
    <source>
        <dbReference type="Proteomes" id="UP000030678"/>
    </source>
</evidence>
<dbReference type="VEuPathDB" id="FungiDB:G647_01222"/>
<proteinExistence type="predicted"/>
<dbReference type="Proteomes" id="UP000030678">
    <property type="component" value="Unassembled WGS sequence"/>
</dbReference>
<reference evidence="1 2" key="1">
    <citation type="submission" date="2013-03" db="EMBL/GenBank/DDBJ databases">
        <title>The Genome Sequence of Cladophialophora carrionii CBS 160.54.</title>
        <authorList>
            <consortium name="The Broad Institute Genomics Platform"/>
            <person name="Cuomo C."/>
            <person name="de Hoog S."/>
            <person name="Gorbushina A."/>
            <person name="Walker B."/>
            <person name="Young S.K."/>
            <person name="Zeng Q."/>
            <person name="Gargeya S."/>
            <person name="Fitzgerald M."/>
            <person name="Haas B."/>
            <person name="Abouelleil A."/>
            <person name="Allen A.W."/>
            <person name="Alvarado L."/>
            <person name="Arachchi H.M."/>
            <person name="Berlin A.M."/>
            <person name="Chapman S.B."/>
            <person name="Gainer-Dewar J."/>
            <person name="Goldberg J."/>
            <person name="Griggs A."/>
            <person name="Gujja S."/>
            <person name="Hansen M."/>
            <person name="Howarth C."/>
            <person name="Imamovic A."/>
            <person name="Ireland A."/>
            <person name="Larimer J."/>
            <person name="McCowan C."/>
            <person name="Murphy C."/>
            <person name="Pearson M."/>
            <person name="Poon T.W."/>
            <person name="Priest M."/>
            <person name="Roberts A."/>
            <person name="Saif S."/>
            <person name="Shea T."/>
            <person name="Sisk P."/>
            <person name="Sykes S."/>
            <person name="Wortman J."/>
            <person name="Nusbaum C."/>
            <person name="Birren B."/>
        </authorList>
    </citation>
    <scope>NUCLEOTIDE SEQUENCE [LARGE SCALE GENOMIC DNA]</scope>
    <source>
        <strain evidence="1 2">CBS 160.54</strain>
    </source>
</reference>
<gene>
    <name evidence="1" type="ORF">G647_01222</name>
</gene>
<organism evidence="1 2">
    <name type="scientific">Cladophialophora carrionii CBS 160.54</name>
    <dbReference type="NCBI Taxonomy" id="1279043"/>
    <lineage>
        <taxon>Eukaryota</taxon>
        <taxon>Fungi</taxon>
        <taxon>Dikarya</taxon>
        <taxon>Ascomycota</taxon>
        <taxon>Pezizomycotina</taxon>
        <taxon>Eurotiomycetes</taxon>
        <taxon>Chaetothyriomycetidae</taxon>
        <taxon>Chaetothyriales</taxon>
        <taxon>Herpotrichiellaceae</taxon>
        <taxon>Cladophialophora</taxon>
    </lineage>
</organism>
<sequence length="75" mass="8217">MDRLMSNSSSSTREAALFFLTGVLCFLDAALSNLSSSRASSRSRVSELMVCMASLRSRWRVRKDATICFSSAGTE</sequence>
<protein>
    <submittedName>
        <fullName evidence="1">Uncharacterized protein</fullName>
    </submittedName>
</protein>
<dbReference type="GeneID" id="19979715"/>
<evidence type="ECO:0000313" key="1">
    <source>
        <dbReference type="EMBL" id="ETI28771.1"/>
    </source>
</evidence>
<dbReference type="HOGENOM" id="CLU_2670867_0_0_1"/>
<dbReference type="RefSeq" id="XP_008722845.1">
    <property type="nucleotide sequence ID" value="XM_008724623.1"/>
</dbReference>